<dbReference type="Proteomes" id="UP001470230">
    <property type="component" value="Unassembled WGS sequence"/>
</dbReference>
<gene>
    <name evidence="1" type="ORF">M9Y10_004790</name>
</gene>
<dbReference type="EMBL" id="JAPFFF010000011">
    <property type="protein sequence ID" value="KAK8878027.1"/>
    <property type="molecule type" value="Genomic_DNA"/>
</dbReference>
<evidence type="ECO:0000313" key="2">
    <source>
        <dbReference type="Proteomes" id="UP001470230"/>
    </source>
</evidence>
<proteinExistence type="predicted"/>
<keyword evidence="2" id="KW-1185">Reference proteome</keyword>
<sequence>MELLESLEFIENNWDICHQDPQISKALDESVSSVSHLESFYINQVEKFEKDFLQTCTQSLEMKDIFDQIQSASDLINDSNLKLGSSIGELQALQNTNEPTTNIARDILDFFRTYLPIISKFKIKKSEIVKTHLFLNKYPGLKDIYTYKISKFSSKKRSKFNNCRSYIVYNVSQGYQKKEKEGKKCHKYYEFFKQMVSFDQNYIKSLQEECVTKLVKNIISVLLKKNPFNPFPGGSDEIIKTFLSLEVLTPKNIPQYEYDVKTEFRIIKFIIELPDRIEKAIDDLRSMFNDELFSLSEYFTEKLKNEYINYLKAYDFTKGSDVENAMSWCLVFRVIAFHNLTAEIKSPYQACVMEMIQQTIEISNIKSNNIYEKYTDKSRSPLLCEYQKLISKGQPHELKDYKLQENYVKKMISILQTQIHPALKKISLYYAEIIKHRSNFAKSWYSRIIKTIVSLKNEWFLHFVPFLGGTVMYQDWSSTIDFNEKLFLTFIAFLNLYVICYEDLYINVVGSIFNEYFGRIVDDQRFDNKNIKPFVQKNNIIPIDAKFYIDNFNFYITEVKALVLSKLEILEREEEKSFFAKVKDEFTSKAISPKDKLLSGISLVFLFAIQFSNRYYSKIKGLNKDENAVLPGKDKVFKEIMLIITEKYKIKPTLFSQLFFDEFNTVLPITF</sequence>
<accession>A0ABR2JK62</accession>
<organism evidence="1 2">
    <name type="scientific">Tritrichomonas musculus</name>
    <dbReference type="NCBI Taxonomy" id="1915356"/>
    <lineage>
        <taxon>Eukaryota</taxon>
        <taxon>Metamonada</taxon>
        <taxon>Parabasalia</taxon>
        <taxon>Tritrichomonadida</taxon>
        <taxon>Tritrichomonadidae</taxon>
        <taxon>Tritrichomonas</taxon>
    </lineage>
</organism>
<reference evidence="1 2" key="1">
    <citation type="submission" date="2024-04" db="EMBL/GenBank/DDBJ databases">
        <title>Tritrichomonas musculus Genome.</title>
        <authorList>
            <person name="Alves-Ferreira E."/>
            <person name="Grigg M."/>
            <person name="Lorenzi H."/>
            <person name="Galac M."/>
        </authorList>
    </citation>
    <scope>NUCLEOTIDE SEQUENCE [LARGE SCALE GENOMIC DNA]</scope>
    <source>
        <strain evidence="1 2">EAF2021</strain>
    </source>
</reference>
<name>A0ABR2JK62_9EUKA</name>
<protein>
    <submittedName>
        <fullName evidence="1">Uncharacterized protein</fullName>
    </submittedName>
</protein>
<evidence type="ECO:0000313" key="1">
    <source>
        <dbReference type="EMBL" id="KAK8878027.1"/>
    </source>
</evidence>
<comment type="caution">
    <text evidence="1">The sequence shown here is derived from an EMBL/GenBank/DDBJ whole genome shotgun (WGS) entry which is preliminary data.</text>
</comment>